<proteinExistence type="predicted"/>
<evidence type="ECO:0000256" key="2">
    <source>
        <dbReference type="ARBA" id="ARBA00023295"/>
    </source>
</evidence>
<dbReference type="InterPro" id="IPR017069">
    <property type="entry name" value="MalZ"/>
</dbReference>
<accession>A0ABP8QFA4</accession>
<dbReference type="PANTHER" id="PTHR10357:SF210">
    <property type="entry name" value="MALTODEXTRIN GLUCOSIDASE"/>
    <property type="match status" value="1"/>
</dbReference>
<dbReference type="InterPro" id="IPR004185">
    <property type="entry name" value="Glyco_hydro_13_lg-like_dom"/>
</dbReference>
<comment type="caution">
    <text evidence="4">The sequence shown here is derived from an EMBL/GenBank/DDBJ whole genome shotgun (WGS) entry which is preliminary data.</text>
</comment>
<sequence length="614" mass="68993">MSSEPTLQAWHLPVPPLVQQTAQGPRIQLWLKAAVLPQQVVLRCEPDNEEWQVSMAPQETVAGWQAYAAWLPLNPAEAQQRYCFKLLWPDDHCWFGPEGLSRLPLERLRQFTLAIPSPHPAWVADQLFYQVYVDRFAPGDGPHLIQDGEYVHQAKGKPVRRLPWDAPLTAQDASCQFYGGDLDGLTSKLDYLQQLGVTALYLNPIFCSPSVHKYDTQDYFRVDAHLGGNPALVRLRQATRARGMRLILDGVFNHTGDTCPWFDRYGQTEQGAAWHSDSPYRDWYHFVNGQAQCWKGNPGLVKLDYASPGVMETLYAGRDSVVRHWLREPYAIDGWRLDVAHMLGEGGTARGNLHHLAGIYRAARQENPQAYLLGEHFGDAREWLQQGVEDGAMNYSGFALPVRAFLAGVDVAYQPIRLDAAQCAAWLEHYRAGLSQPQQLCLFNQLDSHDTRRFLTLLGGDLARMELALCWLYGWIGVPCLFYGTEIGLSGDNDPFNRPPFPWQAPDSWQSGLLSLCRQLGQWRRQSQALRRGGCAILYAAGESLVFVRQWGEEAWLFALQRSGEAQIRLTMPPGLTGPWQLRWGTGVLQGAQDDCLLALSGTGASLWQLSAGE</sequence>
<keyword evidence="2" id="KW-0326">Glycosidase</keyword>
<dbReference type="CDD" id="cd02857">
    <property type="entry name" value="E_set_CDase_PDE_N"/>
    <property type="match status" value="1"/>
</dbReference>
<dbReference type="Gene3D" id="3.20.20.80">
    <property type="entry name" value="Glycosidases"/>
    <property type="match status" value="1"/>
</dbReference>
<dbReference type="InterPro" id="IPR017853">
    <property type="entry name" value="GH"/>
</dbReference>
<dbReference type="NCBIfam" id="NF008051">
    <property type="entry name" value="PRK10785.1"/>
    <property type="match status" value="1"/>
</dbReference>
<reference evidence="5" key="1">
    <citation type="journal article" date="2019" name="Int. J. Syst. Evol. Microbiol.">
        <title>The Global Catalogue of Microorganisms (GCM) 10K type strain sequencing project: providing services to taxonomists for standard genome sequencing and annotation.</title>
        <authorList>
            <consortium name="The Broad Institute Genomics Platform"/>
            <consortium name="The Broad Institute Genome Sequencing Center for Infectious Disease"/>
            <person name="Wu L."/>
            <person name="Ma J."/>
        </authorList>
    </citation>
    <scope>NUCLEOTIDE SEQUENCE [LARGE SCALE GENOMIC DNA]</scope>
    <source>
        <strain evidence="5">JCM 32226</strain>
    </source>
</reference>
<dbReference type="CDD" id="cd11338">
    <property type="entry name" value="AmyAc_CMD"/>
    <property type="match status" value="1"/>
</dbReference>
<dbReference type="PIRSF" id="PIRSF036918">
    <property type="entry name" value="Maltodextrin_glucosidase"/>
    <property type="match status" value="1"/>
</dbReference>
<protein>
    <submittedName>
        <fullName evidence="4">Maltodextrin glucosidase</fullName>
    </submittedName>
</protein>
<dbReference type="SUPFAM" id="SSF51445">
    <property type="entry name" value="(Trans)glycosidases"/>
    <property type="match status" value="1"/>
</dbReference>
<dbReference type="InterPro" id="IPR013780">
    <property type="entry name" value="Glyco_hydro_b"/>
</dbReference>
<keyword evidence="5" id="KW-1185">Reference proteome</keyword>
<organism evidence="4 5">
    <name type="scientific">Pseudaeromonas paramecii</name>
    <dbReference type="NCBI Taxonomy" id="2138166"/>
    <lineage>
        <taxon>Bacteria</taxon>
        <taxon>Pseudomonadati</taxon>
        <taxon>Pseudomonadota</taxon>
        <taxon>Gammaproteobacteria</taxon>
        <taxon>Aeromonadales</taxon>
        <taxon>Aeromonadaceae</taxon>
        <taxon>Pseudaeromonas</taxon>
    </lineage>
</organism>
<dbReference type="PANTHER" id="PTHR10357">
    <property type="entry name" value="ALPHA-AMYLASE FAMILY MEMBER"/>
    <property type="match status" value="1"/>
</dbReference>
<dbReference type="Gene3D" id="2.60.40.1180">
    <property type="entry name" value="Golgi alpha-mannosidase II"/>
    <property type="match status" value="1"/>
</dbReference>
<dbReference type="InterPro" id="IPR006047">
    <property type="entry name" value="GH13_cat_dom"/>
</dbReference>
<dbReference type="RefSeq" id="WP_345014038.1">
    <property type="nucleotide sequence ID" value="NZ_BAABFC010000020.1"/>
</dbReference>
<evidence type="ECO:0000256" key="1">
    <source>
        <dbReference type="ARBA" id="ARBA00022801"/>
    </source>
</evidence>
<evidence type="ECO:0000313" key="4">
    <source>
        <dbReference type="EMBL" id="GAA4502460.1"/>
    </source>
</evidence>
<dbReference type="SMART" id="SM00642">
    <property type="entry name" value="Aamy"/>
    <property type="match status" value="1"/>
</dbReference>
<keyword evidence="1" id="KW-0378">Hydrolase</keyword>
<dbReference type="EMBL" id="BAABFC010000020">
    <property type="protein sequence ID" value="GAA4502460.1"/>
    <property type="molecule type" value="Genomic_DNA"/>
</dbReference>
<evidence type="ECO:0000259" key="3">
    <source>
        <dbReference type="SMART" id="SM00642"/>
    </source>
</evidence>
<gene>
    <name evidence="4" type="primary">malZ_1</name>
    <name evidence="4" type="ORF">GCM10023095_27130</name>
</gene>
<feature type="domain" description="Glycosyl hydrolase family 13 catalytic" evidence="3">
    <location>
        <begin position="130"/>
        <end position="524"/>
    </location>
</feature>
<evidence type="ECO:0000313" key="5">
    <source>
        <dbReference type="Proteomes" id="UP001501321"/>
    </source>
</evidence>
<dbReference type="Proteomes" id="UP001501321">
    <property type="component" value="Unassembled WGS sequence"/>
</dbReference>
<dbReference type="Pfam" id="PF00128">
    <property type="entry name" value="Alpha-amylase"/>
    <property type="match status" value="1"/>
</dbReference>
<name>A0ABP8QFA4_9GAMM</name>